<feature type="region of interest" description="Disordered" evidence="1">
    <location>
        <begin position="105"/>
        <end position="147"/>
    </location>
</feature>
<dbReference type="Proteomes" id="UP001550850">
    <property type="component" value="Unassembled WGS sequence"/>
</dbReference>
<evidence type="ECO:0008006" key="4">
    <source>
        <dbReference type="Google" id="ProtNLM"/>
    </source>
</evidence>
<dbReference type="EMBL" id="JBEZUR010000003">
    <property type="protein sequence ID" value="MEU3553351.1"/>
    <property type="molecule type" value="Genomic_DNA"/>
</dbReference>
<accession>A0ABV2YC93</accession>
<organism evidence="2 3">
    <name type="scientific">Streptomyces fragilis</name>
    <dbReference type="NCBI Taxonomy" id="67301"/>
    <lineage>
        <taxon>Bacteria</taxon>
        <taxon>Bacillati</taxon>
        <taxon>Actinomycetota</taxon>
        <taxon>Actinomycetes</taxon>
        <taxon>Kitasatosporales</taxon>
        <taxon>Streptomycetaceae</taxon>
        <taxon>Streptomyces</taxon>
    </lineage>
</organism>
<gene>
    <name evidence="2" type="ORF">AB0E65_03780</name>
</gene>
<evidence type="ECO:0000313" key="2">
    <source>
        <dbReference type="EMBL" id="MEU3553351.1"/>
    </source>
</evidence>
<proteinExistence type="predicted"/>
<evidence type="ECO:0000256" key="1">
    <source>
        <dbReference type="SAM" id="MobiDB-lite"/>
    </source>
</evidence>
<name>A0ABV2YC93_9ACTN</name>
<protein>
    <recommendedName>
        <fullName evidence="4">Phasin domain-containing protein</fullName>
    </recommendedName>
</protein>
<comment type="caution">
    <text evidence="2">The sequence shown here is derived from an EMBL/GenBank/DDBJ whole genome shotgun (WGS) entry which is preliminary data.</text>
</comment>
<dbReference type="RefSeq" id="WP_108952673.1">
    <property type="nucleotide sequence ID" value="NZ_BEVZ01000002.1"/>
</dbReference>
<reference evidence="2 3" key="1">
    <citation type="submission" date="2024-06" db="EMBL/GenBank/DDBJ databases">
        <title>The Natural Products Discovery Center: Release of the First 8490 Sequenced Strains for Exploring Actinobacteria Biosynthetic Diversity.</title>
        <authorList>
            <person name="Kalkreuter E."/>
            <person name="Kautsar S.A."/>
            <person name="Yang D."/>
            <person name="Bader C.D."/>
            <person name="Teijaro C.N."/>
            <person name="Fluegel L."/>
            <person name="Davis C.M."/>
            <person name="Simpson J.R."/>
            <person name="Lauterbach L."/>
            <person name="Steele A.D."/>
            <person name="Gui C."/>
            <person name="Meng S."/>
            <person name="Li G."/>
            <person name="Viehrig K."/>
            <person name="Ye F."/>
            <person name="Su P."/>
            <person name="Kiefer A.F."/>
            <person name="Nichols A."/>
            <person name="Cepeda A.J."/>
            <person name="Yan W."/>
            <person name="Fan B."/>
            <person name="Jiang Y."/>
            <person name="Adhikari A."/>
            <person name="Zheng C.-J."/>
            <person name="Schuster L."/>
            <person name="Cowan T.M."/>
            <person name="Smanski M.J."/>
            <person name="Chevrette M.G."/>
            <person name="De Carvalho L.P.S."/>
            <person name="Shen B."/>
        </authorList>
    </citation>
    <scope>NUCLEOTIDE SEQUENCE [LARGE SCALE GENOMIC DNA]</scope>
    <source>
        <strain evidence="2 3">NPDC038104</strain>
    </source>
</reference>
<keyword evidence="3" id="KW-1185">Reference proteome</keyword>
<evidence type="ECO:0000313" key="3">
    <source>
        <dbReference type="Proteomes" id="UP001550850"/>
    </source>
</evidence>
<sequence>MSVRDKPSTQDQRLADVFGAPVDELYTQAVGPKAAPALTRALELRSFLALAEEQVARIRDRVHATTAPDRDMSTLSSDTLRMDAHWMEAAISARNGYLSALDNLLHAMPPHPRPTPAVRTARQTPSTSPQPPAPSHAGEGPAPARRS</sequence>